<sequence>MIRALPPKSKSRWPQMLQMLTFCYNSTVHETTGFAPFYLMFGRVPRLPVDVMFHHVLEDANVVSHHEFVHHLKRTSLKLHRLPRRMPSGARPPRQDLQPEVPGPLLHWIIKRTLKCAPWIGSCSHQSKQKQRVQRPEEDAVGKAVPVDTSEEDQSDELLDSVPDDSIPDHIIDALPNTSLDTVFVPVAPFWHNLRGVYVTE</sequence>
<feature type="compositionally biased region" description="Acidic residues" evidence="1">
    <location>
        <begin position="149"/>
        <end position="163"/>
    </location>
</feature>
<dbReference type="InterPro" id="IPR036397">
    <property type="entry name" value="RNaseH_sf"/>
</dbReference>
<keyword evidence="3" id="KW-1185">Reference proteome</keyword>
<dbReference type="Gene3D" id="3.30.420.10">
    <property type="entry name" value="Ribonuclease H-like superfamily/Ribonuclease H"/>
    <property type="match status" value="1"/>
</dbReference>
<proteinExistence type="predicted"/>
<organism evidence="2 3">
    <name type="scientific">Aldrovandia affinis</name>
    <dbReference type="NCBI Taxonomy" id="143900"/>
    <lineage>
        <taxon>Eukaryota</taxon>
        <taxon>Metazoa</taxon>
        <taxon>Chordata</taxon>
        <taxon>Craniata</taxon>
        <taxon>Vertebrata</taxon>
        <taxon>Euteleostomi</taxon>
        <taxon>Actinopterygii</taxon>
        <taxon>Neopterygii</taxon>
        <taxon>Teleostei</taxon>
        <taxon>Notacanthiformes</taxon>
        <taxon>Halosauridae</taxon>
        <taxon>Aldrovandia</taxon>
    </lineage>
</organism>
<evidence type="ECO:0000256" key="1">
    <source>
        <dbReference type="SAM" id="MobiDB-lite"/>
    </source>
</evidence>
<evidence type="ECO:0000313" key="2">
    <source>
        <dbReference type="EMBL" id="KAJ8410178.1"/>
    </source>
</evidence>
<reference evidence="2" key="1">
    <citation type="journal article" date="2023" name="Science">
        <title>Genome structures resolve the early diversification of teleost fishes.</title>
        <authorList>
            <person name="Parey E."/>
            <person name="Louis A."/>
            <person name="Montfort J."/>
            <person name="Bouchez O."/>
            <person name="Roques C."/>
            <person name="Iampietro C."/>
            <person name="Lluch J."/>
            <person name="Castinel A."/>
            <person name="Donnadieu C."/>
            <person name="Desvignes T."/>
            <person name="Floi Bucao C."/>
            <person name="Jouanno E."/>
            <person name="Wen M."/>
            <person name="Mejri S."/>
            <person name="Dirks R."/>
            <person name="Jansen H."/>
            <person name="Henkel C."/>
            <person name="Chen W.J."/>
            <person name="Zahm M."/>
            <person name="Cabau C."/>
            <person name="Klopp C."/>
            <person name="Thompson A.W."/>
            <person name="Robinson-Rechavi M."/>
            <person name="Braasch I."/>
            <person name="Lecointre G."/>
            <person name="Bobe J."/>
            <person name="Postlethwait J.H."/>
            <person name="Berthelot C."/>
            <person name="Roest Crollius H."/>
            <person name="Guiguen Y."/>
        </authorList>
    </citation>
    <scope>NUCLEOTIDE SEQUENCE</scope>
    <source>
        <strain evidence="2">NC1722</strain>
    </source>
</reference>
<dbReference type="GO" id="GO:0003676">
    <property type="term" value="F:nucleic acid binding"/>
    <property type="evidence" value="ECO:0007669"/>
    <property type="project" value="InterPro"/>
</dbReference>
<evidence type="ECO:0000313" key="3">
    <source>
        <dbReference type="Proteomes" id="UP001221898"/>
    </source>
</evidence>
<name>A0AAD7SXL6_9TELE</name>
<dbReference type="EMBL" id="JAINUG010000027">
    <property type="protein sequence ID" value="KAJ8410178.1"/>
    <property type="molecule type" value="Genomic_DNA"/>
</dbReference>
<accession>A0AAD7SXL6</accession>
<gene>
    <name evidence="2" type="ORF">AAFF_G00201590</name>
</gene>
<dbReference type="Proteomes" id="UP001221898">
    <property type="component" value="Unassembled WGS sequence"/>
</dbReference>
<dbReference type="AlphaFoldDB" id="A0AAD7SXL6"/>
<comment type="caution">
    <text evidence="2">The sequence shown here is derived from an EMBL/GenBank/DDBJ whole genome shotgun (WGS) entry which is preliminary data.</text>
</comment>
<protein>
    <submittedName>
        <fullName evidence="2">Uncharacterized protein</fullName>
    </submittedName>
</protein>
<feature type="region of interest" description="Disordered" evidence="1">
    <location>
        <begin position="126"/>
        <end position="163"/>
    </location>
</feature>